<proteinExistence type="predicted"/>
<dbReference type="Proteomes" id="UP001162156">
    <property type="component" value="Unassembled WGS sequence"/>
</dbReference>
<reference evidence="1" key="1">
    <citation type="journal article" date="2023" name="Insect Mol. Biol.">
        <title>Genome sequencing provides insights into the evolution of gene families encoding plant cell wall-degrading enzymes in longhorned beetles.</title>
        <authorList>
            <person name="Shin N.R."/>
            <person name="Okamura Y."/>
            <person name="Kirsch R."/>
            <person name="Pauchet Y."/>
        </authorList>
    </citation>
    <scope>NUCLEOTIDE SEQUENCE</scope>
    <source>
        <strain evidence="1">RBIC_L_NR</strain>
    </source>
</reference>
<keyword evidence="2" id="KW-1185">Reference proteome</keyword>
<sequence length="73" mass="8330">MDLHIDEVGIKSSFINSELTKLVTLVVRDVRINKDLTTNNVEFVKNPSKPKDLIDFRDKKVPHFITSFAQVSS</sequence>
<protein>
    <submittedName>
        <fullName evidence="1">Uncharacterized protein</fullName>
    </submittedName>
</protein>
<comment type="caution">
    <text evidence="1">The sequence shown here is derived from an EMBL/GenBank/DDBJ whole genome shotgun (WGS) entry which is preliminary data.</text>
</comment>
<evidence type="ECO:0000313" key="1">
    <source>
        <dbReference type="EMBL" id="KAJ8927261.1"/>
    </source>
</evidence>
<organism evidence="1 2">
    <name type="scientific">Rhamnusium bicolor</name>
    <dbReference type="NCBI Taxonomy" id="1586634"/>
    <lineage>
        <taxon>Eukaryota</taxon>
        <taxon>Metazoa</taxon>
        <taxon>Ecdysozoa</taxon>
        <taxon>Arthropoda</taxon>
        <taxon>Hexapoda</taxon>
        <taxon>Insecta</taxon>
        <taxon>Pterygota</taxon>
        <taxon>Neoptera</taxon>
        <taxon>Endopterygota</taxon>
        <taxon>Coleoptera</taxon>
        <taxon>Polyphaga</taxon>
        <taxon>Cucujiformia</taxon>
        <taxon>Chrysomeloidea</taxon>
        <taxon>Cerambycidae</taxon>
        <taxon>Lepturinae</taxon>
        <taxon>Rhagiini</taxon>
        <taxon>Rhamnusium</taxon>
    </lineage>
</organism>
<dbReference type="AlphaFoldDB" id="A0AAV8WM12"/>
<accession>A0AAV8WM12</accession>
<name>A0AAV8WM12_9CUCU</name>
<evidence type="ECO:0000313" key="2">
    <source>
        <dbReference type="Proteomes" id="UP001162156"/>
    </source>
</evidence>
<gene>
    <name evidence="1" type="ORF">NQ314_020312</name>
</gene>
<dbReference type="EMBL" id="JANEYF010005704">
    <property type="protein sequence ID" value="KAJ8927261.1"/>
    <property type="molecule type" value="Genomic_DNA"/>
</dbReference>